<evidence type="ECO:0000256" key="1">
    <source>
        <dbReference type="SAM" id="MobiDB-lite"/>
    </source>
</evidence>
<evidence type="ECO:0000313" key="3">
    <source>
        <dbReference type="EMBL" id="KAF9997712.1"/>
    </source>
</evidence>
<proteinExistence type="predicted"/>
<feature type="compositionally biased region" description="Basic and acidic residues" evidence="1">
    <location>
        <begin position="116"/>
        <end position="126"/>
    </location>
</feature>
<reference evidence="3" key="1">
    <citation type="journal article" date="2020" name="Fungal Divers.">
        <title>Resolving the Mortierellaceae phylogeny through synthesis of multi-gene phylogenetics and phylogenomics.</title>
        <authorList>
            <person name="Vandepol N."/>
            <person name="Liber J."/>
            <person name="Desiro A."/>
            <person name="Na H."/>
            <person name="Kennedy M."/>
            <person name="Barry K."/>
            <person name="Grigoriev I.V."/>
            <person name="Miller A.N."/>
            <person name="O'Donnell K."/>
            <person name="Stajich J.E."/>
            <person name="Bonito G."/>
        </authorList>
    </citation>
    <scope>NUCLEOTIDE SEQUENCE</scope>
    <source>
        <strain evidence="3">MES-2147</strain>
    </source>
</reference>
<evidence type="ECO:0000313" key="4">
    <source>
        <dbReference type="Proteomes" id="UP000749646"/>
    </source>
</evidence>
<feature type="signal peptide" evidence="2">
    <location>
        <begin position="1"/>
        <end position="30"/>
    </location>
</feature>
<keyword evidence="2" id="KW-0732">Signal</keyword>
<name>A0A9P6MFU9_9FUNG</name>
<dbReference type="EMBL" id="JAAAHW010000959">
    <property type="protein sequence ID" value="KAF9997712.1"/>
    <property type="molecule type" value="Genomic_DNA"/>
</dbReference>
<protein>
    <submittedName>
        <fullName evidence="3">Uncharacterized protein</fullName>
    </submittedName>
</protein>
<feature type="region of interest" description="Disordered" evidence="1">
    <location>
        <begin position="105"/>
        <end position="141"/>
    </location>
</feature>
<dbReference type="Proteomes" id="UP000749646">
    <property type="component" value="Unassembled WGS sequence"/>
</dbReference>
<organism evidence="3 4">
    <name type="scientific">Modicella reniformis</name>
    <dbReference type="NCBI Taxonomy" id="1440133"/>
    <lineage>
        <taxon>Eukaryota</taxon>
        <taxon>Fungi</taxon>
        <taxon>Fungi incertae sedis</taxon>
        <taxon>Mucoromycota</taxon>
        <taxon>Mortierellomycotina</taxon>
        <taxon>Mortierellomycetes</taxon>
        <taxon>Mortierellales</taxon>
        <taxon>Mortierellaceae</taxon>
        <taxon>Modicella</taxon>
    </lineage>
</organism>
<feature type="chain" id="PRO_5040177300" evidence="2">
    <location>
        <begin position="31"/>
        <end position="141"/>
    </location>
</feature>
<evidence type="ECO:0000256" key="2">
    <source>
        <dbReference type="SAM" id="SignalP"/>
    </source>
</evidence>
<dbReference type="AlphaFoldDB" id="A0A9P6MFU9"/>
<keyword evidence="4" id="KW-1185">Reference proteome</keyword>
<gene>
    <name evidence="3" type="ORF">BGZ65_006708</name>
</gene>
<dbReference type="OrthoDB" id="2449715at2759"/>
<feature type="compositionally biased region" description="Acidic residues" evidence="1">
    <location>
        <begin position="129"/>
        <end position="141"/>
    </location>
</feature>
<feature type="non-terminal residue" evidence="3">
    <location>
        <position position="141"/>
    </location>
</feature>
<sequence>MARRPSQSMRIKTLCTPTAFVCFLALSAHALPIVSSPASSTNPNDNNTPLSIDTPFRRVSRPITIQVDTDSSSPPSVASTLALLIEQTEKREQYLRQYEQHSQEEFARLQQEQDELEKVEQDRDQLLDNQEEEQLDQDPET</sequence>
<feature type="region of interest" description="Disordered" evidence="1">
    <location>
        <begin position="36"/>
        <end position="58"/>
    </location>
</feature>
<comment type="caution">
    <text evidence="3">The sequence shown here is derived from an EMBL/GenBank/DDBJ whole genome shotgun (WGS) entry which is preliminary data.</text>
</comment>
<feature type="compositionally biased region" description="Polar residues" evidence="1">
    <location>
        <begin position="36"/>
        <end position="51"/>
    </location>
</feature>
<accession>A0A9P6MFU9</accession>